<dbReference type="AlphaFoldDB" id="A0A2B4SX68"/>
<sequence>MCAAVYEPVRERLGILPEKSEEEKIFKLPDGAKEVLIFASADTTQFKKAFSSSLRLGELGTVPCYKIPPYQETCRNLILFKRGEVGSKFGKFHFIIKQTMSASFYEPIQLRFGTLPEKNGQEITYKLELPAKAREVLIYSYVTAHGEGKFHRGYFEFSTSQGEKKFSQFLNMATGQGINTVNSANMWFPVGDGTLTIKLVHEEGDKSVAAVTDKDWSEVFVIGYRS</sequence>
<protein>
    <submittedName>
        <fullName evidence="1">Uncharacterized protein</fullName>
    </submittedName>
</protein>
<organism evidence="1 2">
    <name type="scientific">Stylophora pistillata</name>
    <name type="common">Smooth cauliflower coral</name>
    <dbReference type="NCBI Taxonomy" id="50429"/>
    <lineage>
        <taxon>Eukaryota</taxon>
        <taxon>Metazoa</taxon>
        <taxon>Cnidaria</taxon>
        <taxon>Anthozoa</taxon>
        <taxon>Hexacorallia</taxon>
        <taxon>Scleractinia</taxon>
        <taxon>Astrocoeniina</taxon>
        <taxon>Pocilloporidae</taxon>
        <taxon>Stylophora</taxon>
    </lineage>
</organism>
<reference evidence="2" key="1">
    <citation type="journal article" date="2017" name="bioRxiv">
        <title>Comparative analysis of the genomes of Stylophora pistillata and Acropora digitifera provides evidence for extensive differences between species of corals.</title>
        <authorList>
            <person name="Voolstra C.R."/>
            <person name="Li Y."/>
            <person name="Liew Y.J."/>
            <person name="Baumgarten S."/>
            <person name="Zoccola D."/>
            <person name="Flot J.-F."/>
            <person name="Tambutte S."/>
            <person name="Allemand D."/>
            <person name="Aranda M."/>
        </authorList>
    </citation>
    <scope>NUCLEOTIDE SEQUENCE [LARGE SCALE GENOMIC DNA]</scope>
</reference>
<dbReference type="EMBL" id="LSMT01000014">
    <property type="protein sequence ID" value="PFX33192.1"/>
    <property type="molecule type" value="Genomic_DNA"/>
</dbReference>
<evidence type="ECO:0000313" key="2">
    <source>
        <dbReference type="Proteomes" id="UP000225706"/>
    </source>
</evidence>
<name>A0A2B4SX68_STYPI</name>
<gene>
    <name evidence="1" type="ORF">AWC38_SpisGene1922</name>
</gene>
<proteinExistence type="predicted"/>
<comment type="caution">
    <text evidence="1">The sequence shown here is derived from an EMBL/GenBank/DDBJ whole genome shotgun (WGS) entry which is preliminary data.</text>
</comment>
<accession>A0A2B4SX68</accession>
<keyword evidence="2" id="KW-1185">Reference proteome</keyword>
<evidence type="ECO:0000313" key="1">
    <source>
        <dbReference type="EMBL" id="PFX33192.1"/>
    </source>
</evidence>
<dbReference type="Proteomes" id="UP000225706">
    <property type="component" value="Unassembled WGS sequence"/>
</dbReference>
<dbReference type="OrthoDB" id="5983459at2759"/>